<gene>
    <name evidence="3" type="ORF">GCM10025780_00250</name>
</gene>
<dbReference type="EMBL" id="BAABLM010000001">
    <property type="protein sequence ID" value="GAA4663620.1"/>
    <property type="molecule type" value="Genomic_DNA"/>
</dbReference>
<evidence type="ECO:0000313" key="3">
    <source>
        <dbReference type="EMBL" id="GAA4663620.1"/>
    </source>
</evidence>
<evidence type="ECO:0000256" key="1">
    <source>
        <dbReference type="ARBA" id="ARBA00022763"/>
    </source>
</evidence>
<sequence length="297" mass="32874">MTTETTPPTLESVHWVEGPWSLATSRRFWEGFSPSALAVSEVSDEIRAVFLSDTDWHRVEATIVQEGDSARIRVTGAGDLTAATSQVRRFLSIDIDGRGWRDVADRDPVIADAQRRLPGFRPCGFYSPYEAAAWSVLSQRIQMRQAAAIKQRLTDEHGEGGAFPAPAVIRGLELDLPGRKNEYLHAVAEAALDGVLSGERLRGLAPETALDEVQGVLGLGPFAAELVVIRGANSPDVLPRNEKRLTAEIEEQYGVARSVAEITDQWRPYRSWAAVHLRALREERTGEIERSRPVRSR</sequence>
<accession>A0ABP8VJ47</accession>
<dbReference type="InterPro" id="IPR051912">
    <property type="entry name" value="Alkylbase_DNA_Glycosylase/TA"/>
</dbReference>
<dbReference type="RefSeq" id="WP_345371824.1">
    <property type="nucleotide sequence ID" value="NZ_BAABLM010000001.1"/>
</dbReference>
<dbReference type="InterPro" id="IPR011257">
    <property type="entry name" value="DNA_glycosylase"/>
</dbReference>
<dbReference type="SUPFAM" id="SSF48150">
    <property type="entry name" value="DNA-glycosylase"/>
    <property type="match status" value="1"/>
</dbReference>
<keyword evidence="2" id="KW-0234">DNA repair</keyword>
<organism evidence="3 4">
    <name type="scientific">Frondihabitans cladoniiphilus</name>
    <dbReference type="NCBI Taxonomy" id="715785"/>
    <lineage>
        <taxon>Bacteria</taxon>
        <taxon>Bacillati</taxon>
        <taxon>Actinomycetota</taxon>
        <taxon>Actinomycetes</taxon>
        <taxon>Micrococcales</taxon>
        <taxon>Microbacteriaceae</taxon>
        <taxon>Frondihabitans</taxon>
    </lineage>
</organism>
<dbReference type="PANTHER" id="PTHR43003:SF5">
    <property type="entry name" value="DNA-3-METHYLADENINE GLYCOSYLASE"/>
    <property type="match status" value="1"/>
</dbReference>
<keyword evidence="4" id="KW-1185">Reference proteome</keyword>
<dbReference type="PANTHER" id="PTHR43003">
    <property type="entry name" value="DNA-3-METHYLADENINE GLYCOSYLASE"/>
    <property type="match status" value="1"/>
</dbReference>
<keyword evidence="1" id="KW-0227">DNA damage</keyword>
<dbReference type="Gene3D" id="1.10.1670.40">
    <property type="match status" value="1"/>
</dbReference>
<reference evidence="4" key="1">
    <citation type="journal article" date="2019" name="Int. J. Syst. Evol. Microbiol.">
        <title>The Global Catalogue of Microorganisms (GCM) 10K type strain sequencing project: providing services to taxonomists for standard genome sequencing and annotation.</title>
        <authorList>
            <consortium name="The Broad Institute Genomics Platform"/>
            <consortium name="The Broad Institute Genome Sequencing Center for Infectious Disease"/>
            <person name="Wu L."/>
            <person name="Ma J."/>
        </authorList>
    </citation>
    <scope>NUCLEOTIDE SEQUENCE [LARGE SCALE GENOMIC DNA]</scope>
    <source>
        <strain evidence="4">JCM 18956</strain>
    </source>
</reference>
<evidence type="ECO:0000256" key="2">
    <source>
        <dbReference type="ARBA" id="ARBA00023204"/>
    </source>
</evidence>
<protein>
    <submittedName>
        <fullName evidence="3">DNA-3-methyladenine glycosylase</fullName>
    </submittedName>
</protein>
<proteinExistence type="predicted"/>
<dbReference type="Proteomes" id="UP001501295">
    <property type="component" value="Unassembled WGS sequence"/>
</dbReference>
<evidence type="ECO:0000313" key="4">
    <source>
        <dbReference type="Proteomes" id="UP001501295"/>
    </source>
</evidence>
<dbReference type="Gene3D" id="1.10.340.30">
    <property type="entry name" value="Hypothetical protein, domain 2"/>
    <property type="match status" value="1"/>
</dbReference>
<name>A0ABP8VJ47_9MICO</name>
<comment type="caution">
    <text evidence="3">The sequence shown here is derived from an EMBL/GenBank/DDBJ whole genome shotgun (WGS) entry which is preliminary data.</text>
</comment>